<keyword evidence="1" id="KW-1133">Transmembrane helix</keyword>
<comment type="caution">
    <text evidence="3">The sequence shown here is derived from an EMBL/GenBank/DDBJ whole genome shotgun (WGS) entry which is preliminary data.</text>
</comment>
<feature type="transmembrane region" description="Helical" evidence="1">
    <location>
        <begin position="92"/>
        <end position="112"/>
    </location>
</feature>
<dbReference type="AlphaFoldDB" id="A0A0W1SP03"/>
<name>A0A0W1SP03_9EURY</name>
<reference evidence="3 4" key="1">
    <citation type="submission" date="2015-12" db="EMBL/GenBank/DDBJ databases">
        <title>Haloferax profundi sp. nov. isolated from the Discovery deep brine-seawater interface in the Red Sea.</title>
        <authorList>
            <person name="Zhang G."/>
            <person name="Stingl U."/>
            <person name="Rashid M."/>
        </authorList>
    </citation>
    <scope>NUCLEOTIDE SEQUENCE [LARGE SCALE GENOMIC DNA]</scope>
    <source>
        <strain evidence="3 4">SB29</strain>
    </source>
</reference>
<accession>A0A0W1SP03</accession>
<feature type="domain" description="HPP transmembrane region" evidence="2">
    <location>
        <begin position="9"/>
        <end position="148"/>
    </location>
</feature>
<dbReference type="InterPro" id="IPR058581">
    <property type="entry name" value="TM_HPP"/>
</dbReference>
<dbReference type="Pfam" id="PF04982">
    <property type="entry name" value="TM_HPP"/>
    <property type="match status" value="1"/>
</dbReference>
<feature type="transmembrane region" description="Helical" evidence="1">
    <location>
        <begin position="124"/>
        <end position="150"/>
    </location>
</feature>
<keyword evidence="4" id="KW-1185">Reference proteome</keyword>
<keyword evidence="1" id="KW-0812">Transmembrane</keyword>
<evidence type="ECO:0000259" key="2">
    <source>
        <dbReference type="Pfam" id="PF04982"/>
    </source>
</evidence>
<evidence type="ECO:0000256" key="1">
    <source>
        <dbReference type="SAM" id="Phobius"/>
    </source>
</evidence>
<dbReference type="OrthoDB" id="167785at2157"/>
<evidence type="ECO:0000313" key="4">
    <source>
        <dbReference type="Proteomes" id="UP000053157"/>
    </source>
</evidence>
<dbReference type="Proteomes" id="UP000053157">
    <property type="component" value="Unassembled WGS sequence"/>
</dbReference>
<gene>
    <name evidence="3" type="ORF">AUR66_12485</name>
</gene>
<dbReference type="RefSeq" id="WP_058571849.1">
    <property type="nucleotide sequence ID" value="NZ_LOPV01000145.1"/>
</dbReference>
<organism evidence="3 4">
    <name type="scientific">Haloferax profundi</name>
    <dbReference type="NCBI Taxonomy" id="1544718"/>
    <lineage>
        <taxon>Archaea</taxon>
        <taxon>Methanobacteriati</taxon>
        <taxon>Methanobacteriota</taxon>
        <taxon>Stenosarchaea group</taxon>
        <taxon>Halobacteria</taxon>
        <taxon>Halobacteriales</taxon>
        <taxon>Haloferacaceae</taxon>
        <taxon>Haloferax</taxon>
    </lineage>
</organism>
<feature type="transmembrane region" description="Helical" evidence="1">
    <location>
        <begin position="12"/>
        <end position="36"/>
    </location>
</feature>
<dbReference type="EMBL" id="LOPV01000145">
    <property type="protein sequence ID" value="KTG28039.1"/>
    <property type="molecule type" value="Genomic_DNA"/>
</dbReference>
<keyword evidence="1" id="KW-0472">Membrane</keyword>
<evidence type="ECO:0000313" key="3">
    <source>
        <dbReference type="EMBL" id="KTG28039.1"/>
    </source>
</evidence>
<sequence length="163" mass="16100">MDGRGAQTALSAGLSFGVLGAVAWATGAAFVFPSLGPSAFVLAFAGPNERPRGTRVVGGHVVGAVAGLLAYSLLASGVALTASIPAFSVAGLRLVASGILSVAVTSWAMVATDTVHAPACATTLIVSLGLLSTPLDVGIIVVSVVLLVAVHERLVQGSVPGDW</sequence>
<proteinExistence type="predicted"/>
<protein>
    <recommendedName>
        <fullName evidence="2">HPP transmembrane region domain-containing protein</fullName>
    </recommendedName>
</protein>
<feature type="transmembrane region" description="Helical" evidence="1">
    <location>
        <begin position="56"/>
        <end position="80"/>
    </location>
</feature>